<proteinExistence type="predicted"/>
<evidence type="ECO:0000313" key="2">
    <source>
        <dbReference type="EMBL" id="SER50602.1"/>
    </source>
</evidence>
<dbReference type="STRING" id="641238.SAMN04490244_101294"/>
<feature type="compositionally biased region" description="Basic and acidic residues" evidence="1">
    <location>
        <begin position="177"/>
        <end position="187"/>
    </location>
</feature>
<feature type="region of interest" description="Disordered" evidence="1">
    <location>
        <begin position="145"/>
        <end position="187"/>
    </location>
</feature>
<dbReference type="AlphaFoldDB" id="A0A1H9PQT0"/>
<dbReference type="Proteomes" id="UP000198885">
    <property type="component" value="Unassembled WGS sequence"/>
</dbReference>
<evidence type="ECO:0000313" key="3">
    <source>
        <dbReference type="Proteomes" id="UP000198885"/>
    </source>
</evidence>
<gene>
    <name evidence="2" type="ORF">SAMN04490244_101294</name>
</gene>
<dbReference type="OrthoDB" id="7867138at2"/>
<evidence type="ECO:0000256" key="1">
    <source>
        <dbReference type="SAM" id="MobiDB-lite"/>
    </source>
</evidence>
<organism evidence="2 3">
    <name type="scientific">Tranquillimonas rosea</name>
    <dbReference type="NCBI Taxonomy" id="641238"/>
    <lineage>
        <taxon>Bacteria</taxon>
        <taxon>Pseudomonadati</taxon>
        <taxon>Pseudomonadota</taxon>
        <taxon>Alphaproteobacteria</taxon>
        <taxon>Rhodobacterales</taxon>
        <taxon>Roseobacteraceae</taxon>
        <taxon>Tranquillimonas</taxon>
    </lineage>
</organism>
<protein>
    <submittedName>
        <fullName evidence="2">Uncharacterized protein</fullName>
    </submittedName>
</protein>
<sequence>MAERDEWSPWIEHDGNGCPVPDGTTLKVLCSLPRGKWTCIVTIGENYQRHEWDAADRVSLGTPYGIVRYRIRRSRSFDLLLNIVRDAHSPESANTALVSQRISGGATNSTHGRFCAGITGPYFDTGGHSSPAGYAAAPLSSSLRGGGGLNNLPGSRASRETGTCGRRGRRRPPFSHTGDHDAWPTHN</sequence>
<reference evidence="2 3" key="1">
    <citation type="submission" date="2016-10" db="EMBL/GenBank/DDBJ databases">
        <authorList>
            <person name="de Groot N.N."/>
        </authorList>
    </citation>
    <scope>NUCLEOTIDE SEQUENCE [LARGE SCALE GENOMIC DNA]</scope>
    <source>
        <strain evidence="2 3">DSM 23042</strain>
    </source>
</reference>
<name>A0A1H9PQT0_9RHOB</name>
<accession>A0A1H9PQT0</accession>
<dbReference type="RefSeq" id="WP_143071485.1">
    <property type="nucleotide sequence ID" value="NZ_FOGU01000001.1"/>
</dbReference>
<keyword evidence="3" id="KW-1185">Reference proteome</keyword>
<dbReference type="EMBL" id="FOGU01000001">
    <property type="protein sequence ID" value="SER50602.1"/>
    <property type="molecule type" value="Genomic_DNA"/>
</dbReference>